<dbReference type="InterPro" id="IPR052574">
    <property type="entry name" value="CDIRP"/>
</dbReference>
<feature type="transmembrane region" description="Helical" evidence="4">
    <location>
        <begin position="617"/>
        <end position="635"/>
    </location>
</feature>
<evidence type="ECO:0000256" key="1">
    <source>
        <dbReference type="ARBA" id="ARBA00022614"/>
    </source>
</evidence>
<feature type="compositionally biased region" description="Basic and acidic residues" evidence="3">
    <location>
        <begin position="70"/>
        <end position="82"/>
    </location>
</feature>
<feature type="signal peptide" evidence="5">
    <location>
        <begin position="1"/>
        <end position="24"/>
    </location>
</feature>
<evidence type="ECO:0000256" key="5">
    <source>
        <dbReference type="SAM" id="SignalP"/>
    </source>
</evidence>
<keyword evidence="4" id="KW-0472">Membrane</keyword>
<dbReference type="PROSITE" id="PS00018">
    <property type="entry name" value="EF_HAND_1"/>
    <property type="match status" value="1"/>
</dbReference>
<dbReference type="InterPro" id="IPR032675">
    <property type="entry name" value="LRR_dom_sf"/>
</dbReference>
<feature type="chain" id="PRO_5030920978" evidence="5">
    <location>
        <begin position="25"/>
        <end position="642"/>
    </location>
</feature>
<dbReference type="PANTHER" id="PTHR47566:SF1">
    <property type="entry name" value="PROTEIN NUD1"/>
    <property type="match status" value="1"/>
</dbReference>
<keyword evidence="4" id="KW-0812">Transmembrane</keyword>
<name>A0A7X3ML07_9FIRM</name>
<dbReference type="Gene3D" id="3.80.10.10">
    <property type="entry name" value="Ribonuclease Inhibitor"/>
    <property type="match status" value="1"/>
</dbReference>
<keyword evidence="2" id="KW-0677">Repeat</keyword>
<evidence type="ECO:0000256" key="4">
    <source>
        <dbReference type="SAM" id="Phobius"/>
    </source>
</evidence>
<dbReference type="PROSITE" id="PS51257">
    <property type="entry name" value="PROKAR_LIPOPROTEIN"/>
    <property type="match status" value="1"/>
</dbReference>
<reference evidence="6 7" key="1">
    <citation type="submission" date="2019-12" db="EMBL/GenBank/DDBJ databases">
        <title>Sporaefaciens musculi gen. nov., sp. nov., a novel bacterium isolated from the caecum of an obese mouse.</title>
        <authorList>
            <person name="Rasmussen T.S."/>
            <person name="Streidl T."/>
            <person name="Hitch T.C.A."/>
            <person name="Wortmann E."/>
            <person name="Deptula P."/>
            <person name="Hansen M."/>
            <person name="Nielsen D.S."/>
            <person name="Clavel T."/>
            <person name="Vogensen F.K."/>
        </authorList>
    </citation>
    <scope>NUCLEOTIDE SEQUENCE [LARGE SCALE GENOMIC DNA]</scope>
    <source>
        <strain evidence="6 7">WCA-9-b2</strain>
    </source>
</reference>
<keyword evidence="1" id="KW-0433">Leucine-rich repeat</keyword>
<dbReference type="AlphaFoldDB" id="A0A7X3ML07"/>
<evidence type="ECO:0000313" key="7">
    <source>
        <dbReference type="Proteomes" id="UP000460412"/>
    </source>
</evidence>
<gene>
    <name evidence="6" type="ORF">GN277_23985</name>
</gene>
<dbReference type="SUPFAM" id="SSF52058">
    <property type="entry name" value="L domain-like"/>
    <property type="match status" value="1"/>
</dbReference>
<evidence type="ECO:0000313" key="6">
    <source>
        <dbReference type="EMBL" id="MXP78299.1"/>
    </source>
</evidence>
<dbReference type="Proteomes" id="UP000460412">
    <property type="component" value="Unassembled WGS sequence"/>
</dbReference>
<keyword evidence="7" id="KW-1185">Reference proteome</keyword>
<dbReference type="EMBL" id="WUQX01000001">
    <property type="protein sequence ID" value="MXP78299.1"/>
    <property type="molecule type" value="Genomic_DNA"/>
</dbReference>
<evidence type="ECO:0000256" key="3">
    <source>
        <dbReference type="SAM" id="MobiDB-lite"/>
    </source>
</evidence>
<protein>
    <submittedName>
        <fullName evidence="6">Uncharacterized protein</fullName>
    </submittedName>
</protein>
<organism evidence="6 7">
    <name type="scientific">Sporofaciens musculi</name>
    <dbReference type="NCBI Taxonomy" id="2681861"/>
    <lineage>
        <taxon>Bacteria</taxon>
        <taxon>Bacillati</taxon>
        <taxon>Bacillota</taxon>
        <taxon>Clostridia</taxon>
        <taxon>Lachnospirales</taxon>
        <taxon>Lachnospiraceae</taxon>
        <taxon>Sporofaciens</taxon>
    </lineage>
</organism>
<dbReference type="RefSeq" id="WP_159754753.1">
    <property type="nucleotide sequence ID" value="NZ_WUQX01000001.1"/>
</dbReference>
<feature type="region of interest" description="Disordered" evidence="3">
    <location>
        <begin position="26"/>
        <end position="101"/>
    </location>
</feature>
<dbReference type="InterPro" id="IPR018247">
    <property type="entry name" value="EF_Hand_1_Ca_BS"/>
</dbReference>
<comment type="caution">
    <text evidence="6">The sequence shown here is derived from an EMBL/GenBank/DDBJ whole genome shotgun (WGS) entry which is preliminary data.</text>
</comment>
<accession>A0A7X3ML07</accession>
<feature type="region of interest" description="Disordered" evidence="3">
    <location>
        <begin position="569"/>
        <end position="609"/>
    </location>
</feature>
<proteinExistence type="predicted"/>
<dbReference type="PANTHER" id="PTHR47566">
    <property type="match status" value="1"/>
</dbReference>
<dbReference type="GO" id="GO:0035591">
    <property type="term" value="F:signaling adaptor activity"/>
    <property type="evidence" value="ECO:0007669"/>
    <property type="project" value="TreeGrafter"/>
</dbReference>
<feature type="compositionally biased region" description="Basic and acidic residues" evidence="3">
    <location>
        <begin position="46"/>
        <end position="62"/>
    </location>
</feature>
<evidence type="ECO:0000256" key="2">
    <source>
        <dbReference type="ARBA" id="ARBA00022737"/>
    </source>
</evidence>
<keyword evidence="4" id="KW-1133">Transmembrane helix</keyword>
<sequence>MKRKLVAALMAMTLALSCSVVAMAEEPSGDGTEISQIDGEGEDKETEEKERIVSDDSAKASKNDTVIAEDTLKEVKENDTEKPNPAADGEETAGQELPIDEAHFPDANFREYIKDEFDTDRNGSLSQEEIIAVEEISLSSTNGKVFSDVNGIGYFTKLKDFFCFDCELTSLDMSKNLELSRLVCSKNQLTSLDVSKNLELHTLQAWGNQLTSLDVSNNRKLTFLVCGKNPLTKLDVSNLTSLELLDCGECRLTNLNLDNNKELIELDCAGNQLVSLDIRNTALYALWCADNQLRNLQTNSQLKYLDCENNQLAYLDLANEIKMAMRDDEKKGGGVASHGELAGAYVTPQAFSKSVSKKNGVWTLDMASIVGKDYLDSVTLITEGVQMSKDGLVTFRGSEVPKKLVYKFDTKTPAETTLMEVTVNLSGVNDQTKEEVSVDTSGMDIDSICKDNNVSPDKAEIVVSQETPSKGDADKLAGEADSKGLKVTATYEILLKLFSEGNEIAEITENFGSVTLTLQAGKDYAGRKAVIFQLHNGQVIEHDGLTVKADGTVSITVNKFSTFAVAVSEEKDSTNEKPGQTPGTANPPAVNPKPVSTDNKPKTTGAGSVKTGDETDIVFWMVISVIALGVCGSLGRKKFYRG</sequence>
<keyword evidence="5" id="KW-0732">Signal</keyword>